<gene>
    <name evidence="6" type="ORF">C2S53_003052</name>
</gene>
<keyword evidence="7" id="KW-1185">Reference proteome</keyword>
<comment type="similarity">
    <text evidence="3">Belongs to the GST superfamily.</text>
</comment>
<dbReference type="Proteomes" id="UP001190926">
    <property type="component" value="Unassembled WGS sequence"/>
</dbReference>
<dbReference type="Pfam" id="PF02798">
    <property type="entry name" value="GST_N"/>
    <property type="match status" value="1"/>
</dbReference>
<evidence type="ECO:0000259" key="4">
    <source>
        <dbReference type="PROSITE" id="PS50404"/>
    </source>
</evidence>
<keyword evidence="3" id="KW-0963">Cytoplasm</keyword>
<dbReference type="Gene3D" id="3.40.30.10">
    <property type="entry name" value="Glutaredoxin"/>
    <property type="match status" value="1"/>
</dbReference>
<dbReference type="InterPro" id="IPR004045">
    <property type="entry name" value="Glutathione_S-Trfase_N"/>
</dbReference>
<dbReference type="InterPro" id="IPR010987">
    <property type="entry name" value="Glutathione-S-Trfase_C-like"/>
</dbReference>
<dbReference type="InterPro" id="IPR045074">
    <property type="entry name" value="GST_C_Tau"/>
</dbReference>
<dbReference type="SFLD" id="SFLDS00019">
    <property type="entry name" value="Glutathione_Transferase_(cytos"/>
    <property type="match status" value="1"/>
</dbReference>
<dbReference type="PROSITE" id="PS50405">
    <property type="entry name" value="GST_CTER"/>
    <property type="match status" value="1"/>
</dbReference>
<reference evidence="6 7" key="1">
    <citation type="journal article" date="2021" name="Nat. Commun.">
        <title>Incipient diploidization of the medicinal plant Perilla within 10,000 years.</title>
        <authorList>
            <person name="Zhang Y."/>
            <person name="Shen Q."/>
            <person name="Leng L."/>
            <person name="Zhang D."/>
            <person name="Chen S."/>
            <person name="Shi Y."/>
            <person name="Ning Z."/>
            <person name="Chen S."/>
        </authorList>
    </citation>
    <scope>NUCLEOTIDE SEQUENCE [LARGE SCALE GENOMIC DNA]</scope>
    <source>
        <strain evidence="7">cv. PC099</strain>
    </source>
</reference>
<organism evidence="6 7">
    <name type="scientific">Perilla frutescens var. hirtella</name>
    <name type="common">Perilla citriodora</name>
    <name type="synonym">Perilla setoyensis</name>
    <dbReference type="NCBI Taxonomy" id="608512"/>
    <lineage>
        <taxon>Eukaryota</taxon>
        <taxon>Viridiplantae</taxon>
        <taxon>Streptophyta</taxon>
        <taxon>Embryophyta</taxon>
        <taxon>Tracheophyta</taxon>
        <taxon>Spermatophyta</taxon>
        <taxon>Magnoliopsida</taxon>
        <taxon>eudicotyledons</taxon>
        <taxon>Gunneridae</taxon>
        <taxon>Pentapetalae</taxon>
        <taxon>asterids</taxon>
        <taxon>lamiids</taxon>
        <taxon>Lamiales</taxon>
        <taxon>Lamiaceae</taxon>
        <taxon>Nepetoideae</taxon>
        <taxon>Elsholtzieae</taxon>
        <taxon>Perilla</taxon>
    </lineage>
</organism>
<comment type="subcellular location">
    <subcellularLocation>
        <location evidence="3">Cytoplasm</location>
        <location evidence="3">Cytosol</location>
    </subcellularLocation>
</comment>
<protein>
    <recommendedName>
        <fullName evidence="3">Glutathione S-transferase</fullName>
        <ecNumber evidence="3">2.5.1.18</ecNumber>
    </recommendedName>
</protein>
<dbReference type="PANTHER" id="PTHR11260:SF773">
    <property type="entry name" value="GLUTATHIONE S-TRANSFERASE U26"/>
    <property type="match status" value="1"/>
</dbReference>
<dbReference type="Pfam" id="PF13410">
    <property type="entry name" value="GST_C_2"/>
    <property type="match status" value="1"/>
</dbReference>
<dbReference type="SFLD" id="SFLDG01152">
    <property type="entry name" value="Main.3:_Omega-_and_Tau-like"/>
    <property type="match status" value="1"/>
</dbReference>
<proteinExistence type="inferred from homology"/>
<comment type="catalytic activity">
    <reaction evidence="2 3">
        <text>RX + glutathione = an S-substituted glutathione + a halide anion + H(+)</text>
        <dbReference type="Rhea" id="RHEA:16437"/>
        <dbReference type="ChEBI" id="CHEBI:15378"/>
        <dbReference type="ChEBI" id="CHEBI:16042"/>
        <dbReference type="ChEBI" id="CHEBI:17792"/>
        <dbReference type="ChEBI" id="CHEBI:57925"/>
        <dbReference type="ChEBI" id="CHEBI:90779"/>
        <dbReference type="EC" id="2.5.1.18"/>
    </reaction>
</comment>
<dbReference type="FunFam" id="3.40.30.10:FF:000014">
    <property type="entry name" value="Tau class glutathione S-transferase"/>
    <property type="match status" value="1"/>
</dbReference>
<evidence type="ECO:0000313" key="7">
    <source>
        <dbReference type="Proteomes" id="UP001190926"/>
    </source>
</evidence>
<dbReference type="InterPro" id="IPR045073">
    <property type="entry name" value="Omega/Tau-like"/>
</dbReference>
<evidence type="ECO:0000256" key="1">
    <source>
        <dbReference type="ARBA" id="ARBA00022679"/>
    </source>
</evidence>
<dbReference type="CDD" id="cd03185">
    <property type="entry name" value="GST_C_Tau"/>
    <property type="match status" value="1"/>
</dbReference>
<dbReference type="EMBL" id="SDAM02000018">
    <property type="protein sequence ID" value="KAH6837265.1"/>
    <property type="molecule type" value="Genomic_DNA"/>
</dbReference>
<name>A0AAD4PFK7_PERFH</name>
<evidence type="ECO:0000256" key="3">
    <source>
        <dbReference type="RuleBase" id="RU369102"/>
    </source>
</evidence>
<dbReference type="CDD" id="cd03058">
    <property type="entry name" value="GST_N_Tau"/>
    <property type="match status" value="1"/>
</dbReference>
<accession>A0AAD4PFK7</accession>
<keyword evidence="1 3" id="KW-0808">Transferase</keyword>
<comment type="caution">
    <text evidence="6">The sequence shown here is derived from an EMBL/GenBank/DDBJ whole genome shotgun (WGS) entry which is preliminary data.</text>
</comment>
<comment type="function">
    <text evidence="3">Is involved in the conjugation of reduced glutathione to a wide number of exogenous and endogenous hydrophobic electrophiles.</text>
</comment>
<dbReference type="PANTHER" id="PTHR11260">
    <property type="entry name" value="GLUTATHIONE S-TRANSFERASE, GST, SUPERFAMILY, GST DOMAIN CONTAINING"/>
    <property type="match status" value="1"/>
</dbReference>
<dbReference type="GO" id="GO:0006749">
    <property type="term" value="P:glutathione metabolic process"/>
    <property type="evidence" value="ECO:0007669"/>
    <property type="project" value="InterPro"/>
</dbReference>
<dbReference type="GO" id="GO:0005829">
    <property type="term" value="C:cytosol"/>
    <property type="evidence" value="ECO:0007669"/>
    <property type="project" value="UniProtKB-SubCell"/>
</dbReference>
<dbReference type="AlphaFoldDB" id="A0AAD4PFK7"/>
<feature type="domain" description="GST N-terminal" evidence="4">
    <location>
        <begin position="6"/>
        <end position="87"/>
    </location>
</feature>
<sequence>MEGDVGEWILLNFWPSMFGARVKIALAEKGIKYEYREEDLSSQIKSPLLLEMNPIQKKIPVLIHNNKPICESCIIVQYIDEVCNHHPLLLPSHPYHRAQARFWADFVDNKVQPAGRKTVWHKNKEELEEGRKELIECLKLLESEALGDEKPYFGGERLGYLDVVVGGYCNWFAVYEAIANINIEAECPKLMAWANRCMKRESFAVSLIDSHKILDFIMQVKNKFGPVN</sequence>
<evidence type="ECO:0000256" key="2">
    <source>
        <dbReference type="ARBA" id="ARBA00047960"/>
    </source>
</evidence>
<dbReference type="SFLD" id="SFLDG00358">
    <property type="entry name" value="Main_(cytGST)"/>
    <property type="match status" value="1"/>
</dbReference>
<dbReference type="InterPro" id="IPR040079">
    <property type="entry name" value="Glutathione_S-Trfase"/>
</dbReference>
<dbReference type="PROSITE" id="PS50404">
    <property type="entry name" value="GST_NTER"/>
    <property type="match status" value="1"/>
</dbReference>
<evidence type="ECO:0000259" key="5">
    <source>
        <dbReference type="PROSITE" id="PS50405"/>
    </source>
</evidence>
<feature type="domain" description="GST C-terminal" evidence="5">
    <location>
        <begin position="93"/>
        <end position="224"/>
    </location>
</feature>
<dbReference type="GO" id="GO:0004364">
    <property type="term" value="F:glutathione transferase activity"/>
    <property type="evidence" value="ECO:0007669"/>
    <property type="project" value="UniProtKB-UniRule"/>
</dbReference>
<dbReference type="InterPro" id="IPR036282">
    <property type="entry name" value="Glutathione-S-Trfase_C_sf"/>
</dbReference>
<evidence type="ECO:0000313" key="6">
    <source>
        <dbReference type="EMBL" id="KAH6837265.1"/>
    </source>
</evidence>
<dbReference type="InterPro" id="IPR036249">
    <property type="entry name" value="Thioredoxin-like_sf"/>
</dbReference>
<dbReference type="SUPFAM" id="SSF52833">
    <property type="entry name" value="Thioredoxin-like"/>
    <property type="match status" value="1"/>
</dbReference>
<dbReference type="SUPFAM" id="SSF47616">
    <property type="entry name" value="GST C-terminal domain-like"/>
    <property type="match status" value="1"/>
</dbReference>
<dbReference type="EC" id="2.5.1.18" evidence="3"/>
<dbReference type="Gene3D" id="1.20.1050.10">
    <property type="match status" value="1"/>
</dbReference>